<accession>A0A368RW05</accession>
<keyword evidence="3" id="KW-0012">Acyltransferase</keyword>
<organism evidence="5">
    <name type="scientific">Setaria italica</name>
    <name type="common">Foxtail millet</name>
    <name type="synonym">Panicum italicum</name>
    <dbReference type="NCBI Taxonomy" id="4555"/>
    <lineage>
        <taxon>Eukaryota</taxon>
        <taxon>Viridiplantae</taxon>
        <taxon>Streptophyta</taxon>
        <taxon>Embryophyta</taxon>
        <taxon>Tracheophyta</taxon>
        <taxon>Spermatophyta</taxon>
        <taxon>Magnoliopsida</taxon>
        <taxon>Liliopsida</taxon>
        <taxon>Poales</taxon>
        <taxon>Poaceae</taxon>
        <taxon>PACMAD clade</taxon>
        <taxon>Panicoideae</taxon>
        <taxon>Panicodae</taxon>
        <taxon>Paniceae</taxon>
        <taxon>Cenchrinae</taxon>
        <taxon>Setaria</taxon>
    </lineage>
</organism>
<proteinExistence type="inferred from homology"/>
<gene>
    <name evidence="5" type="ORF">SETIT_7G155800v2</name>
</gene>
<dbReference type="GO" id="GO:0016747">
    <property type="term" value="F:acyltransferase activity, transferring groups other than amino-acyl groups"/>
    <property type="evidence" value="ECO:0007669"/>
    <property type="project" value="UniProtKB-ARBA"/>
</dbReference>
<dbReference type="PANTHER" id="PTHR31642:SF11">
    <property type="entry name" value="SHIKIMATE O-HYDROXYCINNAMOYLTRANSFERASE"/>
    <property type="match status" value="1"/>
</dbReference>
<dbReference type="AlphaFoldDB" id="A0A368RW05"/>
<dbReference type="OrthoDB" id="671439at2759"/>
<dbReference type="Pfam" id="PF02458">
    <property type="entry name" value="Transferase"/>
    <property type="match status" value="3"/>
</dbReference>
<evidence type="ECO:0000256" key="3">
    <source>
        <dbReference type="ARBA" id="ARBA00023315"/>
    </source>
</evidence>
<dbReference type="EMBL" id="CM003534">
    <property type="protein sequence ID" value="RCV34382.1"/>
    <property type="molecule type" value="Genomic_DNA"/>
</dbReference>
<dbReference type="STRING" id="4555.A0A368RW05"/>
<dbReference type="InterPro" id="IPR050317">
    <property type="entry name" value="Plant_Fungal_Acyltransferase"/>
</dbReference>
<dbReference type="Gene3D" id="3.30.559.10">
    <property type="entry name" value="Chloramphenicol acetyltransferase-like domain"/>
    <property type="match status" value="2"/>
</dbReference>
<evidence type="ECO:0000256" key="4">
    <source>
        <dbReference type="SAM" id="MobiDB-lite"/>
    </source>
</evidence>
<sequence>MPRTHTPSVYFYRRGGGPEAEGFFDGERMRRELAEALVPFYPRAGRLARDEDGRIEIDCSREGVLFVEADAPDTAVDDYGDFAPIRLASVSNIRCDRYLAGYQTPPEFPPVTPAPSLVPRRPRLRRPCLMLSSPDAVAATLVGDAVPTRGGRPRGGPEELRRRPRRGGVAPRVPVRRPAWAEGKARVPHSAPRRVRRKEQQSRASISMEVVDLDGWDLDLAGRNSILVTCFKCGGVSLGVGTYHNVADGMSSLHFIDSWSDLCRGTQISLMPFIDHTLLRACDPPTPSFQHVEYQPPPAMLSSTPHPLAPKSVPPSPAVGIFKLTLADLTRLRSQLTAGECAPRFSTYPPLPDVFGNVIFTATPIAEASKVTNGLADGAAVIQGALNRMDNDYCRSVLNYLGMQPDLSKMLPGDHIFKCPNLGFSSWTRLPIHDADFGWGRPVFMGPITCEGLGFVLPSANGDGACPS</sequence>
<reference evidence="5" key="2">
    <citation type="submission" date="2015-07" db="EMBL/GenBank/DDBJ databases">
        <authorList>
            <person name="Noorani M."/>
        </authorList>
    </citation>
    <scope>NUCLEOTIDE SEQUENCE</scope>
    <source>
        <strain evidence="5">Yugu1</strain>
    </source>
</reference>
<keyword evidence="2" id="KW-0808">Transferase</keyword>
<feature type="region of interest" description="Disordered" evidence="4">
    <location>
        <begin position="145"/>
        <end position="200"/>
    </location>
</feature>
<evidence type="ECO:0000256" key="1">
    <source>
        <dbReference type="ARBA" id="ARBA00009861"/>
    </source>
</evidence>
<feature type="compositionally biased region" description="Low complexity" evidence="4">
    <location>
        <begin position="167"/>
        <end position="178"/>
    </location>
</feature>
<protein>
    <submittedName>
        <fullName evidence="5">Uncharacterized protein</fullName>
    </submittedName>
</protein>
<dbReference type="InterPro" id="IPR023213">
    <property type="entry name" value="CAT-like_dom_sf"/>
</dbReference>
<name>A0A368RW05_SETIT</name>
<evidence type="ECO:0000313" key="5">
    <source>
        <dbReference type="EMBL" id="RCV34382.1"/>
    </source>
</evidence>
<dbReference type="PANTHER" id="PTHR31642">
    <property type="entry name" value="TRICHOTHECENE 3-O-ACETYLTRANSFERASE"/>
    <property type="match status" value="1"/>
</dbReference>
<evidence type="ECO:0000256" key="2">
    <source>
        <dbReference type="ARBA" id="ARBA00022679"/>
    </source>
</evidence>
<reference evidence="5" key="1">
    <citation type="journal article" date="2012" name="Nat. Biotechnol.">
        <title>Reference genome sequence of the model plant Setaria.</title>
        <authorList>
            <person name="Bennetzen J.L."/>
            <person name="Schmutz J."/>
            <person name="Wang H."/>
            <person name="Percifield R."/>
            <person name="Hawkins J."/>
            <person name="Pontaroli A.C."/>
            <person name="Estep M."/>
            <person name="Feng L."/>
            <person name="Vaughn J.N."/>
            <person name="Grimwood J."/>
            <person name="Jenkins J."/>
            <person name="Barry K."/>
            <person name="Lindquist E."/>
            <person name="Hellsten U."/>
            <person name="Deshpande S."/>
            <person name="Wang X."/>
            <person name="Wu X."/>
            <person name="Mitros T."/>
            <person name="Triplett J."/>
            <person name="Yang X."/>
            <person name="Ye C.Y."/>
            <person name="Mauro-Herrera M."/>
            <person name="Wang L."/>
            <person name="Li P."/>
            <person name="Sharma M."/>
            <person name="Sharma R."/>
            <person name="Ronald P.C."/>
            <person name="Panaud O."/>
            <person name="Kellogg E.A."/>
            <person name="Brutnell T.P."/>
            <person name="Doust A.N."/>
            <person name="Tuskan G.A."/>
            <person name="Rokhsar D."/>
            <person name="Devos K.M."/>
        </authorList>
    </citation>
    <scope>NUCLEOTIDE SEQUENCE [LARGE SCALE GENOMIC DNA]</scope>
    <source>
        <strain evidence="5">Yugu1</strain>
    </source>
</reference>
<comment type="similarity">
    <text evidence="1">Belongs to the plant acyltransferase family.</text>
</comment>